<proteinExistence type="predicted"/>
<accession>A0AA37VCE3</accession>
<evidence type="ECO:0000313" key="1">
    <source>
        <dbReference type="EMBL" id="GLC27598.1"/>
    </source>
</evidence>
<organism evidence="1 2">
    <name type="scientific">Roseisolibacter agri</name>
    <dbReference type="NCBI Taxonomy" id="2014610"/>
    <lineage>
        <taxon>Bacteria</taxon>
        <taxon>Pseudomonadati</taxon>
        <taxon>Gemmatimonadota</taxon>
        <taxon>Gemmatimonadia</taxon>
        <taxon>Gemmatimonadales</taxon>
        <taxon>Gemmatimonadaceae</taxon>
        <taxon>Roseisolibacter</taxon>
    </lineage>
</organism>
<dbReference type="EMBL" id="BRXS01000006">
    <property type="protein sequence ID" value="GLC27598.1"/>
    <property type="molecule type" value="Genomic_DNA"/>
</dbReference>
<dbReference type="SUPFAM" id="SSF48452">
    <property type="entry name" value="TPR-like"/>
    <property type="match status" value="2"/>
</dbReference>
<name>A0AA37VCE3_9BACT</name>
<gene>
    <name evidence="1" type="ORF">rosag_41110</name>
</gene>
<dbReference type="Gene3D" id="1.25.40.10">
    <property type="entry name" value="Tetratricopeptide repeat domain"/>
    <property type="match status" value="2"/>
</dbReference>
<comment type="caution">
    <text evidence="1">The sequence shown here is derived from an EMBL/GenBank/DDBJ whole genome shotgun (WGS) entry which is preliminary data.</text>
</comment>
<sequence length="593" mass="63099">MAAPAIARAQGQEFTRQGLYVATFEPDAGANLKLGRQAADEVRERIEKLIQGKDAQVISKADALRRIPDLTFPLDSVYPVPVIETLVRQARGDEFVVGRVARRGGTFQLTGELRLMRDRGTRQPILASAPKLEAAADQFARAVAAARAQLVPQRRCANALMNSQAEQAVQAARAGIQAYSRGAFARACLVSAMRIAGAAASDLLAESRELLAIDSTSRQGLEGAARALDALKRRDEAAAMWTRLIATDSSSATLVAFGIRGLMEGGNAKRAEPLALAAAAEHKDVMELQRLRWQVTFENRSWARAVEAGEALLATDSIAASDSTLYLRLVTAHRANGNVLRALELATRGVTRFARDSRLYALYAEIVRAESDSVLPRGLALFPKSAELNTLAARDARAKGRLADAAEATRRAVEADSALPQGLLSLAQAEFDLGRPDSALVALGRALARGEDSSLVAQFALAKGNALLRAAGQTKARGDYARALRFFDVADGVRATPQSRFLRGTAALQVASAALREAPQEKDRALGCALAREGAATVATARAGLEAGQELAPDAAKQYLEYVAQLEPFAQRQLATLCDGQAAPATTSATPSR</sequence>
<reference evidence="1" key="1">
    <citation type="submission" date="2022-08" db="EMBL/GenBank/DDBJ databases">
        <title>Draft genome sequencing of Roseisolibacter agri AW1220.</title>
        <authorList>
            <person name="Tobiishi Y."/>
            <person name="Tonouchi A."/>
        </authorList>
    </citation>
    <scope>NUCLEOTIDE SEQUENCE</scope>
    <source>
        <strain evidence="1">AW1220</strain>
    </source>
</reference>
<evidence type="ECO:0008006" key="3">
    <source>
        <dbReference type="Google" id="ProtNLM"/>
    </source>
</evidence>
<protein>
    <recommendedName>
        <fullName evidence="3">Tetratricopeptide repeat protein</fullName>
    </recommendedName>
</protein>
<dbReference type="AlphaFoldDB" id="A0AA37VCE3"/>
<dbReference type="Proteomes" id="UP001161325">
    <property type="component" value="Unassembled WGS sequence"/>
</dbReference>
<evidence type="ECO:0000313" key="2">
    <source>
        <dbReference type="Proteomes" id="UP001161325"/>
    </source>
</evidence>
<dbReference type="InterPro" id="IPR011990">
    <property type="entry name" value="TPR-like_helical_dom_sf"/>
</dbReference>
<keyword evidence="2" id="KW-1185">Reference proteome</keyword>